<organism evidence="2 3">
    <name type="scientific">Penicillium arizonense</name>
    <dbReference type="NCBI Taxonomy" id="1835702"/>
    <lineage>
        <taxon>Eukaryota</taxon>
        <taxon>Fungi</taxon>
        <taxon>Dikarya</taxon>
        <taxon>Ascomycota</taxon>
        <taxon>Pezizomycotina</taxon>
        <taxon>Eurotiomycetes</taxon>
        <taxon>Eurotiomycetidae</taxon>
        <taxon>Eurotiales</taxon>
        <taxon>Aspergillaceae</taxon>
        <taxon>Penicillium</taxon>
    </lineage>
</organism>
<sequence>MSTLQNVDSSNNPKQGFKPSVPPEGPITTKGHQLGRKVNEADQRPEFHAEAHPRGTAPASSSYTANPVSEVGGQANNPNVYGGSDKEPTYTSAADTLMGSTSADVNQGLGKPLQGETNIEINHDGQHGRKKQTAGLEGVGASAQDRGIERRFPDQRGLEREEAAVSGTWGDKASRAAEEMVPESAETVGREWKYEPSTKRDKGQQRRQ</sequence>
<proteinExistence type="predicted"/>
<feature type="region of interest" description="Disordered" evidence="1">
    <location>
        <begin position="1"/>
        <end position="208"/>
    </location>
</feature>
<gene>
    <name evidence="2" type="ORF">PENARI_c038G09006</name>
</gene>
<feature type="compositionally biased region" description="Polar residues" evidence="1">
    <location>
        <begin position="1"/>
        <end position="14"/>
    </location>
</feature>
<evidence type="ECO:0000313" key="2">
    <source>
        <dbReference type="EMBL" id="OGE47702.1"/>
    </source>
</evidence>
<evidence type="ECO:0000313" key="3">
    <source>
        <dbReference type="Proteomes" id="UP000177622"/>
    </source>
</evidence>
<dbReference type="Proteomes" id="UP000177622">
    <property type="component" value="Unassembled WGS sequence"/>
</dbReference>
<dbReference type="EMBL" id="LXJU01000038">
    <property type="protein sequence ID" value="OGE47702.1"/>
    <property type="molecule type" value="Genomic_DNA"/>
</dbReference>
<accession>A0A1F5L3D9</accession>
<feature type="compositionally biased region" description="Polar residues" evidence="1">
    <location>
        <begin position="58"/>
        <end position="67"/>
    </location>
</feature>
<name>A0A1F5L3D9_PENAI</name>
<protein>
    <submittedName>
        <fullName evidence="2">Uncharacterized protein</fullName>
    </submittedName>
</protein>
<comment type="caution">
    <text evidence="2">The sequence shown here is derived from an EMBL/GenBank/DDBJ whole genome shotgun (WGS) entry which is preliminary data.</text>
</comment>
<feature type="compositionally biased region" description="Basic and acidic residues" evidence="1">
    <location>
        <begin position="146"/>
        <end position="163"/>
    </location>
</feature>
<keyword evidence="3" id="KW-1185">Reference proteome</keyword>
<feature type="compositionally biased region" description="Basic and acidic residues" evidence="1">
    <location>
        <begin position="37"/>
        <end position="53"/>
    </location>
</feature>
<dbReference type="OrthoDB" id="3260716at2759"/>
<dbReference type="GeneID" id="34581733"/>
<feature type="compositionally biased region" description="Basic and acidic residues" evidence="1">
    <location>
        <begin position="188"/>
        <end position="208"/>
    </location>
</feature>
<evidence type="ECO:0000256" key="1">
    <source>
        <dbReference type="SAM" id="MobiDB-lite"/>
    </source>
</evidence>
<feature type="compositionally biased region" description="Polar residues" evidence="1">
    <location>
        <begin position="89"/>
        <end position="105"/>
    </location>
</feature>
<reference evidence="2 3" key="1">
    <citation type="journal article" date="2016" name="Sci. Rep.">
        <title>Penicillium arizonense, a new, genome sequenced fungal species, reveals a high chemical diversity in secreted metabolites.</title>
        <authorList>
            <person name="Grijseels S."/>
            <person name="Nielsen J.C."/>
            <person name="Randelovic M."/>
            <person name="Nielsen J."/>
            <person name="Nielsen K.F."/>
            <person name="Workman M."/>
            <person name="Frisvad J.C."/>
        </authorList>
    </citation>
    <scope>NUCLEOTIDE SEQUENCE [LARGE SCALE GENOMIC DNA]</scope>
    <source>
        <strain evidence="2 3">CBS 141311</strain>
    </source>
</reference>
<dbReference type="RefSeq" id="XP_022483160.1">
    <property type="nucleotide sequence ID" value="XM_022636999.1"/>
</dbReference>
<dbReference type="AlphaFoldDB" id="A0A1F5L3D9"/>